<evidence type="ECO:0000256" key="1">
    <source>
        <dbReference type="SAM" id="MobiDB-lite"/>
    </source>
</evidence>
<dbReference type="EMBL" id="QZFU01000006">
    <property type="protein sequence ID" value="RJO79994.1"/>
    <property type="molecule type" value="Genomic_DNA"/>
</dbReference>
<feature type="compositionally biased region" description="Low complexity" evidence="1">
    <location>
        <begin position="114"/>
        <end position="123"/>
    </location>
</feature>
<dbReference type="RefSeq" id="WP_120037197.1">
    <property type="nucleotide sequence ID" value="NZ_QZFU01000006.1"/>
</dbReference>
<feature type="compositionally biased region" description="Low complexity" evidence="1">
    <location>
        <begin position="87"/>
        <end position="106"/>
    </location>
</feature>
<protein>
    <submittedName>
        <fullName evidence="3">Uncharacterized protein</fullName>
    </submittedName>
</protein>
<feature type="compositionally biased region" description="Low complexity" evidence="1">
    <location>
        <begin position="132"/>
        <end position="149"/>
    </location>
</feature>
<reference evidence="3 4" key="1">
    <citation type="submission" date="2018-09" db="EMBL/GenBank/DDBJ databases">
        <title>YIM PH21274 draft genome.</title>
        <authorList>
            <person name="Miao C."/>
        </authorList>
    </citation>
    <scope>NUCLEOTIDE SEQUENCE [LARGE SCALE GENOMIC DNA]</scope>
    <source>
        <strain evidence="3 4">YIM PH 21724</strain>
    </source>
</reference>
<keyword evidence="2" id="KW-1133">Transmembrane helix</keyword>
<name>A0A3A4K4B4_9NOCA</name>
<dbReference type="AlphaFoldDB" id="A0A3A4K4B4"/>
<dbReference type="PROSITE" id="PS51257">
    <property type="entry name" value="PROKAR_LIPOPROTEIN"/>
    <property type="match status" value="1"/>
</dbReference>
<comment type="caution">
    <text evidence="3">The sequence shown here is derived from an EMBL/GenBank/DDBJ whole genome shotgun (WGS) entry which is preliminary data.</text>
</comment>
<evidence type="ECO:0000313" key="3">
    <source>
        <dbReference type="EMBL" id="RJO79994.1"/>
    </source>
</evidence>
<evidence type="ECO:0000313" key="4">
    <source>
        <dbReference type="Proteomes" id="UP000266677"/>
    </source>
</evidence>
<feature type="region of interest" description="Disordered" evidence="1">
    <location>
        <begin position="52"/>
        <end position="168"/>
    </location>
</feature>
<keyword evidence="2" id="KW-0812">Transmembrane</keyword>
<feature type="transmembrane region" description="Helical" evidence="2">
    <location>
        <begin position="12"/>
        <end position="32"/>
    </location>
</feature>
<keyword evidence="4" id="KW-1185">Reference proteome</keyword>
<organism evidence="3 4">
    <name type="scientific">Nocardia panacis</name>
    <dbReference type="NCBI Taxonomy" id="2340916"/>
    <lineage>
        <taxon>Bacteria</taxon>
        <taxon>Bacillati</taxon>
        <taxon>Actinomycetota</taxon>
        <taxon>Actinomycetes</taxon>
        <taxon>Mycobacteriales</taxon>
        <taxon>Nocardiaceae</taxon>
        <taxon>Nocardia</taxon>
    </lineage>
</organism>
<sequence length="168" mass="17185">MDSSRARIIGPAVAVGAVSAGLILIGACGVGRQDTYVAPPPLKNGPALAAAPVRDDVTSSSTPKVIIPPSPSWRMAPNMPRQETNFTVPPSGGSTTETTTPGRSPSATAEADDPTLTLPPRTTASDDEPLNRTTVRPRPTTSAPTTTRPAGRSTAPSSHATAEPDPDE</sequence>
<keyword evidence="2" id="KW-0472">Membrane</keyword>
<accession>A0A3A4K4B4</accession>
<evidence type="ECO:0000256" key="2">
    <source>
        <dbReference type="SAM" id="Phobius"/>
    </source>
</evidence>
<proteinExistence type="predicted"/>
<dbReference type="Proteomes" id="UP000266677">
    <property type="component" value="Unassembled WGS sequence"/>
</dbReference>
<dbReference type="OrthoDB" id="4571894at2"/>
<gene>
    <name evidence="3" type="ORF">D5S18_01745</name>
</gene>